<reference evidence="2 3" key="1">
    <citation type="submission" date="2017-11" db="EMBL/GenBank/DDBJ databases">
        <title>Infants hospitalized years apart are colonized by the same room-sourced microbial strains.</title>
        <authorList>
            <person name="Brooks B."/>
            <person name="Olm M.R."/>
            <person name="Firek B.A."/>
            <person name="Baker R."/>
            <person name="Thomas B.C."/>
            <person name="Morowitz M.J."/>
            <person name="Banfield J.F."/>
        </authorList>
    </citation>
    <scope>NUCLEOTIDE SEQUENCE [LARGE SCALE GENOMIC DNA]</scope>
    <source>
        <strain evidence="2">S2_009_000_R2_76</strain>
    </source>
</reference>
<keyword evidence="1" id="KW-1133">Transmembrane helix</keyword>
<proteinExistence type="predicted"/>
<dbReference type="Proteomes" id="UP000249645">
    <property type="component" value="Unassembled WGS sequence"/>
</dbReference>
<dbReference type="EMBL" id="QFOI01000424">
    <property type="protein sequence ID" value="PZP42590.1"/>
    <property type="molecule type" value="Genomic_DNA"/>
</dbReference>
<accession>A0A2W5EMT7</accession>
<feature type="transmembrane region" description="Helical" evidence="1">
    <location>
        <begin position="128"/>
        <end position="149"/>
    </location>
</feature>
<dbReference type="AlphaFoldDB" id="A0A2W5EMT7"/>
<organism evidence="2 3">
    <name type="scientific">Pseudopedobacter saltans</name>
    <dbReference type="NCBI Taxonomy" id="151895"/>
    <lineage>
        <taxon>Bacteria</taxon>
        <taxon>Pseudomonadati</taxon>
        <taxon>Bacteroidota</taxon>
        <taxon>Sphingobacteriia</taxon>
        <taxon>Sphingobacteriales</taxon>
        <taxon>Sphingobacteriaceae</taxon>
        <taxon>Pseudopedobacter</taxon>
    </lineage>
</organism>
<sequence>MERSEQSTEQQTHLVDTSSYKWKNTTTKTLYYGDTLKGSLYFDIPDSIKGKAGVVLLDSLESNGIKITIGILPSPTGIKTQIKAISKPQNGNETTINEGSQSQGTDLKSNTKAVIINEQSNKNTSTSYGGWVKGLVVFLLILSAIFFVVKKFNLWQKLKTLVQKIIK</sequence>
<evidence type="ECO:0000256" key="1">
    <source>
        <dbReference type="SAM" id="Phobius"/>
    </source>
</evidence>
<evidence type="ECO:0000313" key="3">
    <source>
        <dbReference type="Proteomes" id="UP000249645"/>
    </source>
</evidence>
<comment type="caution">
    <text evidence="2">The sequence shown here is derived from an EMBL/GenBank/DDBJ whole genome shotgun (WGS) entry which is preliminary data.</text>
</comment>
<gene>
    <name evidence="2" type="ORF">DI598_16790</name>
</gene>
<evidence type="ECO:0000313" key="2">
    <source>
        <dbReference type="EMBL" id="PZP42590.1"/>
    </source>
</evidence>
<protein>
    <submittedName>
        <fullName evidence="2">Uncharacterized protein</fullName>
    </submittedName>
</protein>
<name>A0A2W5EMT7_9SPHI</name>
<keyword evidence="1" id="KW-0812">Transmembrane</keyword>
<keyword evidence="1" id="KW-0472">Membrane</keyword>